<dbReference type="OrthoDB" id="37244at2759"/>
<dbReference type="InterPro" id="IPR007886">
    <property type="entry name" value="AlaDH/PNT_N"/>
</dbReference>
<feature type="compositionally biased region" description="Low complexity" evidence="7">
    <location>
        <begin position="36"/>
        <end position="46"/>
    </location>
</feature>
<dbReference type="STRING" id="554055.A0A2P6VNR7"/>
<dbReference type="Pfam" id="PF01262">
    <property type="entry name" value="AlaDh_PNT_C"/>
    <property type="match status" value="1"/>
</dbReference>
<protein>
    <recommendedName>
        <fullName evidence="1">proton-translocating NAD(P)(+) transhydrogenase</fullName>
        <ecNumber evidence="1">7.1.1.1</ecNumber>
    </recommendedName>
</protein>
<keyword evidence="5" id="KW-0520">NAD</keyword>
<dbReference type="SUPFAM" id="SSF51735">
    <property type="entry name" value="NAD(P)-binding Rossmann-fold domains"/>
    <property type="match status" value="1"/>
</dbReference>
<evidence type="ECO:0000256" key="1">
    <source>
        <dbReference type="ARBA" id="ARBA00012943"/>
    </source>
</evidence>
<dbReference type="GO" id="GO:0005743">
    <property type="term" value="C:mitochondrial inner membrane"/>
    <property type="evidence" value="ECO:0007669"/>
    <property type="project" value="TreeGrafter"/>
</dbReference>
<feature type="transmembrane region" description="Helical" evidence="8">
    <location>
        <begin position="15"/>
        <end position="35"/>
    </location>
</feature>
<dbReference type="SMART" id="SM01003">
    <property type="entry name" value="AlaDh_PNT_N"/>
    <property type="match status" value="1"/>
</dbReference>
<dbReference type="AlphaFoldDB" id="A0A2P6VNR7"/>
<name>A0A2P6VNR7_9CHLO</name>
<evidence type="ECO:0000313" key="11">
    <source>
        <dbReference type="EMBL" id="PSC75741.1"/>
    </source>
</evidence>
<keyword evidence="8" id="KW-0472">Membrane</keyword>
<organism evidence="11 12">
    <name type="scientific">Micractinium conductrix</name>
    <dbReference type="NCBI Taxonomy" id="554055"/>
    <lineage>
        <taxon>Eukaryota</taxon>
        <taxon>Viridiplantae</taxon>
        <taxon>Chlorophyta</taxon>
        <taxon>core chlorophytes</taxon>
        <taxon>Trebouxiophyceae</taxon>
        <taxon>Chlorellales</taxon>
        <taxon>Chlorellaceae</taxon>
        <taxon>Chlorella clade</taxon>
        <taxon>Micractinium</taxon>
    </lineage>
</organism>
<dbReference type="Pfam" id="PF05222">
    <property type="entry name" value="AlaDh_PNT_N"/>
    <property type="match status" value="1"/>
</dbReference>
<sequence>MWAATLPAGAPSGGIYAALVLALLVAVFAVVGVKATQQPAPQAQRQGGRRRRGKGGTAGVAASGAADDADLATPLLAAEEGANGDAARSTDGAAHGQASDGPAPGGHTADSPTEIVVVGAAPAATTLGTPQAAAPGIPYSELAVGVPRESAPGERRVPLTPAGAAALLKAGFQAVVVERGAGAAANFAYAAAGATLGGREEAFGQAVVLKIHAPGVADEVPLMRPGAVLVSFIYPSQHSELVQALAARRLTVVGMDCIPRTISRAQTFDALSSMANIAGYRAIVEAAGAFGRFFTGQITAAGRVPPAKVLVVGGGGAGLAAVGAAHSMGAIVRVFDTRAAVAEQAKSLGAEFLTVSVEESGDGSGGYAKEMSKEFVEAEMALFREQARDVDIIITTALMPGKRAPVLITRDMVESMKKAA</sequence>
<evidence type="ECO:0000313" key="12">
    <source>
        <dbReference type="Proteomes" id="UP000239649"/>
    </source>
</evidence>
<dbReference type="PANTHER" id="PTHR10160:SF19">
    <property type="entry name" value="PROTON-TRANSLOCATING NAD(P)(+) TRANSHYDROGENASE"/>
    <property type="match status" value="1"/>
</dbReference>
<evidence type="ECO:0000256" key="7">
    <source>
        <dbReference type="SAM" id="MobiDB-lite"/>
    </source>
</evidence>
<feature type="domain" description="Alanine dehydrogenase/pyridine nucleotide transhydrogenase NAD(H)-binding" evidence="9">
    <location>
        <begin position="287"/>
        <end position="420"/>
    </location>
</feature>
<evidence type="ECO:0000259" key="9">
    <source>
        <dbReference type="SMART" id="SM01002"/>
    </source>
</evidence>
<dbReference type="SUPFAM" id="SSF52283">
    <property type="entry name" value="Formate/glycerate dehydrogenase catalytic domain-like"/>
    <property type="match status" value="1"/>
</dbReference>
<accession>A0A2P6VNR7</accession>
<evidence type="ECO:0000256" key="2">
    <source>
        <dbReference type="ARBA" id="ARBA00022741"/>
    </source>
</evidence>
<keyword evidence="8" id="KW-1133">Transmembrane helix</keyword>
<feature type="domain" description="Alanine dehydrogenase/pyridine nucleotide transhydrogenase N-terminal" evidence="10">
    <location>
        <begin position="145"/>
        <end position="278"/>
    </location>
</feature>
<evidence type="ECO:0000256" key="8">
    <source>
        <dbReference type="SAM" id="Phobius"/>
    </source>
</evidence>
<dbReference type="InterPro" id="IPR007698">
    <property type="entry name" value="AlaDH/PNT_NAD(H)-bd"/>
</dbReference>
<keyword evidence="8" id="KW-0812">Transmembrane</keyword>
<evidence type="ECO:0000259" key="10">
    <source>
        <dbReference type="SMART" id="SM01003"/>
    </source>
</evidence>
<evidence type="ECO:0000256" key="5">
    <source>
        <dbReference type="ARBA" id="ARBA00023027"/>
    </source>
</evidence>
<dbReference type="InterPro" id="IPR008143">
    <property type="entry name" value="Ala_DH/PNT_CS2"/>
</dbReference>
<keyword evidence="2" id="KW-0547">Nucleotide-binding</keyword>
<dbReference type="InterPro" id="IPR036291">
    <property type="entry name" value="NAD(P)-bd_dom_sf"/>
</dbReference>
<dbReference type="GO" id="GO:0016491">
    <property type="term" value="F:oxidoreductase activity"/>
    <property type="evidence" value="ECO:0007669"/>
    <property type="project" value="InterPro"/>
</dbReference>
<keyword evidence="12" id="KW-1185">Reference proteome</keyword>
<evidence type="ECO:0000256" key="3">
    <source>
        <dbReference type="ARBA" id="ARBA00022857"/>
    </source>
</evidence>
<proteinExistence type="predicted"/>
<dbReference type="EC" id="7.1.1.1" evidence="1"/>
<feature type="region of interest" description="Disordered" evidence="7">
    <location>
        <begin position="81"/>
        <end position="111"/>
    </location>
</feature>
<reference evidence="11 12" key="1">
    <citation type="journal article" date="2018" name="Plant J.">
        <title>Genome sequences of Chlorella sorokiniana UTEX 1602 and Micractinium conductrix SAG 241.80: implications to maltose excretion by a green alga.</title>
        <authorList>
            <person name="Arriola M.B."/>
            <person name="Velmurugan N."/>
            <person name="Zhang Y."/>
            <person name="Plunkett M.H."/>
            <person name="Hondzo H."/>
            <person name="Barney B.M."/>
        </authorList>
    </citation>
    <scope>NUCLEOTIDE SEQUENCE [LARGE SCALE GENOMIC DNA]</scope>
    <source>
        <strain evidence="11 12">SAG 241.80</strain>
    </source>
</reference>
<gene>
    <name evidence="11" type="ORF">C2E20_1171</name>
</gene>
<dbReference type="GO" id="GO:0050661">
    <property type="term" value="F:NADP binding"/>
    <property type="evidence" value="ECO:0007669"/>
    <property type="project" value="TreeGrafter"/>
</dbReference>
<dbReference type="GO" id="GO:0006740">
    <property type="term" value="P:NADPH regeneration"/>
    <property type="evidence" value="ECO:0007669"/>
    <property type="project" value="TreeGrafter"/>
</dbReference>
<dbReference type="PROSITE" id="PS00837">
    <property type="entry name" value="ALADH_PNT_2"/>
    <property type="match status" value="1"/>
</dbReference>
<dbReference type="Proteomes" id="UP000239649">
    <property type="component" value="Unassembled WGS sequence"/>
</dbReference>
<evidence type="ECO:0000256" key="4">
    <source>
        <dbReference type="ARBA" id="ARBA00022967"/>
    </source>
</evidence>
<dbReference type="GO" id="GO:0008750">
    <property type="term" value="F:proton-translocating NAD(P)+ transhydrogenase activity"/>
    <property type="evidence" value="ECO:0007669"/>
    <property type="project" value="UniProtKB-EC"/>
</dbReference>
<dbReference type="Gene3D" id="3.40.50.720">
    <property type="entry name" value="NAD(P)-binding Rossmann-like Domain"/>
    <property type="match status" value="2"/>
</dbReference>
<keyword evidence="4" id="KW-1278">Translocase</keyword>
<dbReference type="EMBL" id="LHPF02000002">
    <property type="protein sequence ID" value="PSC75741.1"/>
    <property type="molecule type" value="Genomic_DNA"/>
</dbReference>
<comment type="catalytic activity">
    <reaction evidence="6">
        <text>NAD(+) + NADPH + H(+)(in) = NADH + NADP(+) + H(+)(out)</text>
        <dbReference type="Rhea" id="RHEA:47992"/>
        <dbReference type="ChEBI" id="CHEBI:15378"/>
        <dbReference type="ChEBI" id="CHEBI:57540"/>
        <dbReference type="ChEBI" id="CHEBI:57783"/>
        <dbReference type="ChEBI" id="CHEBI:57945"/>
        <dbReference type="ChEBI" id="CHEBI:58349"/>
        <dbReference type="EC" id="7.1.1.1"/>
    </reaction>
</comment>
<comment type="caution">
    <text evidence="11">The sequence shown here is derived from an EMBL/GenBank/DDBJ whole genome shotgun (WGS) entry which is preliminary data.</text>
</comment>
<dbReference type="PANTHER" id="PTHR10160">
    <property type="entry name" value="NAD(P) TRANSHYDROGENASE"/>
    <property type="match status" value="1"/>
</dbReference>
<evidence type="ECO:0000256" key="6">
    <source>
        <dbReference type="ARBA" id="ARBA00048202"/>
    </source>
</evidence>
<feature type="region of interest" description="Disordered" evidence="7">
    <location>
        <begin position="36"/>
        <end position="64"/>
    </location>
</feature>
<dbReference type="SMART" id="SM01002">
    <property type="entry name" value="AlaDh_PNT_C"/>
    <property type="match status" value="1"/>
</dbReference>
<keyword evidence="3" id="KW-0521">NADP</keyword>